<keyword evidence="5" id="KW-0472">Membrane</keyword>
<keyword evidence="9" id="KW-0479">Metal-binding</keyword>
<keyword evidence="5" id="KW-0336">GPI-anchor</keyword>
<comment type="caution">
    <text evidence="12">The sequence shown here is derived from an EMBL/GenBank/DDBJ whole genome shotgun (WGS) entry which is preliminary data.</text>
</comment>
<evidence type="ECO:0000256" key="9">
    <source>
        <dbReference type="PROSITE-ProRule" id="PRU01356"/>
    </source>
</evidence>
<dbReference type="OrthoDB" id="4505683at2759"/>
<dbReference type="InterPro" id="IPR008427">
    <property type="entry name" value="Extracellular_membr_CFEM_dom"/>
</dbReference>
<feature type="signal peptide" evidence="10">
    <location>
        <begin position="1"/>
        <end position="18"/>
    </location>
</feature>
<comment type="caution">
    <text evidence="9">Lacks conserved residue(s) required for the propagation of feature annotation.</text>
</comment>
<feature type="disulfide bond" evidence="9">
    <location>
        <begin position="57"/>
        <end position="90"/>
    </location>
</feature>
<evidence type="ECO:0000256" key="10">
    <source>
        <dbReference type="SAM" id="SignalP"/>
    </source>
</evidence>
<dbReference type="AlphaFoldDB" id="A0A1V6SU72"/>
<evidence type="ECO:0000256" key="5">
    <source>
        <dbReference type="ARBA" id="ARBA00022622"/>
    </source>
</evidence>
<dbReference type="STRING" id="303698.A0A1V6SU72"/>
<evidence type="ECO:0000256" key="1">
    <source>
        <dbReference type="ARBA" id="ARBA00004589"/>
    </source>
</evidence>
<reference evidence="13" key="1">
    <citation type="journal article" date="2017" name="Nat. Microbiol.">
        <title>Global analysis of biosynthetic gene clusters reveals vast potential of secondary metabolite production in Penicillium species.</title>
        <authorList>
            <person name="Nielsen J.C."/>
            <person name="Grijseels S."/>
            <person name="Prigent S."/>
            <person name="Ji B."/>
            <person name="Dainat J."/>
            <person name="Nielsen K.F."/>
            <person name="Frisvad J.C."/>
            <person name="Workman M."/>
            <person name="Nielsen J."/>
        </authorList>
    </citation>
    <scope>NUCLEOTIDE SEQUENCE [LARGE SCALE GENOMIC DNA]</scope>
    <source>
        <strain evidence="13">IBT 24891</strain>
    </source>
</reference>
<protein>
    <recommendedName>
        <fullName evidence="11">CFEM domain-containing protein</fullName>
    </recommendedName>
</protein>
<keyword evidence="9" id="KW-0408">Iron</keyword>
<evidence type="ECO:0000313" key="12">
    <source>
        <dbReference type="EMBL" id="OQE17581.1"/>
    </source>
</evidence>
<accession>A0A1V6SU72</accession>
<evidence type="ECO:0000256" key="4">
    <source>
        <dbReference type="ARBA" id="ARBA00022525"/>
    </source>
</evidence>
<keyword evidence="5" id="KW-0325">Glycoprotein</keyword>
<dbReference type="GO" id="GO:0046872">
    <property type="term" value="F:metal ion binding"/>
    <property type="evidence" value="ECO:0007669"/>
    <property type="project" value="UniProtKB-UniRule"/>
</dbReference>
<evidence type="ECO:0000256" key="6">
    <source>
        <dbReference type="ARBA" id="ARBA00022729"/>
    </source>
</evidence>
<dbReference type="GO" id="GO:0005576">
    <property type="term" value="C:extracellular region"/>
    <property type="evidence" value="ECO:0007669"/>
    <property type="project" value="UniProtKB-SubCell"/>
</dbReference>
<sequence length="96" mass="10002">MKLSIFVPLAAFLSFVAAETTDSTVNPDDISSCLNRCLTEAAVVSGCASQFDNECTCPSTAFKDATATCLKAACTADDAQMAGQLHQQRCGTALSE</sequence>
<evidence type="ECO:0000256" key="7">
    <source>
        <dbReference type="ARBA" id="ARBA00023157"/>
    </source>
</evidence>
<feature type="chain" id="PRO_5012596360" description="CFEM domain-containing protein" evidence="10">
    <location>
        <begin position="19"/>
        <end position="96"/>
    </location>
</feature>
<keyword evidence="13" id="KW-1185">Reference proteome</keyword>
<comment type="similarity">
    <text evidence="3">Belongs to the RBT5 family.</text>
</comment>
<feature type="domain" description="CFEM" evidence="11">
    <location>
        <begin position="1"/>
        <end position="96"/>
    </location>
</feature>
<keyword evidence="9" id="KW-0349">Heme</keyword>
<evidence type="ECO:0000313" key="13">
    <source>
        <dbReference type="Proteomes" id="UP000191285"/>
    </source>
</evidence>
<keyword evidence="7 9" id="KW-1015">Disulfide bond</keyword>
<feature type="binding site" description="axial binding residue" evidence="9">
    <location>
        <position position="52"/>
    </location>
    <ligand>
        <name>heme</name>
        <dbReference type="ChEBI" id="CHEBI:30413"/>
    </ligand>
    <ligandPart>
        <name>Fe</name>
        <dbReference type="ChEBI" id="CHEBI:18248"/>
    </ligandPart>
</feature>
<dbReference type="Pfam" id="PF05730">
    <property type="entry name" value="CFEM"/>
    <property type="match status" value="1"/>
</dbReference>
<gene>
    <name evidence="12" type="ORF">PENSTE_c020G10425</name>
</gene>
<evidence type="ECO:0000259" key="11">
    <source>
        <dbReference type="PROSITE" id="PS52012"/>
    </source>
</evidence>
<keyword evidence="4" id="KW-0964">Secreted</keyword>
<evidence type="ECO:0000256" key="3">
    <source>
        <dbReference type="ARBA" id="ARBA00010031"/>
    </source>
</evidence>
<dbReference type="EMBL" id="MLKD01000020">
    <property type="protein sequence ID" value="OQE17581.1"/>
    <property type="molecule type" value="Genomic_DNA"/>
</dbReference>
<evidence type="ECO:0000256" key="8">
    <source>
        <dbReference type="ARBA" id="ARBA00023288"/>
    </source>
</evidence>
<proteinExistence type="inferred from homology"/>
<dbReference type="PROSITE" id="PS52012">
    <property type="entry name" value="CFEM"/>
    <property type="match status" value="1"/>
</dbReference>
<comment type="subcellular location">
    <subcellularLocation>
        <location evidence="1">Membrane</location>
        <topology evidence="1">Lipid-anchor</topology>
        <topology evidence="1">GPI-anchor</topology>
    </subcellularLocation>
    <subcellularLocation>
        <location evidence="2">Secreted</location>
    </subcellularLocation>
</comment>
<evidence type="ECO:0000256" key="2">
    <source>
        <dbReference type="ARBA" id="ARBA00004613"/>
    </source>
</evidence>
<keyword evidence="6 10" id="KW-0732">Signal</keyword>
<organism evidence="12 13">
    <name type="scientific">Penicillium steckii</name>
    <dbReference type="NCBI Taxonomy" id="303698"/>
    <lineage>
        <taxon>Eukaryota</taxon>
        <taxon>Fungi</taxon>
        <taxon>Dikarya</taxon>
        <taxon>Ascomycota</taxon>
        <taxon>Pezizomycotina</taxon>
        <taxon>Eurotiomycetes</taxon>
        <taxon>Eurotiomycetidae</taxon>
        <taxon>Eurotiales</taxon>
        <taxon>Aspergillaceae</taxon>
        <taxon>Penicillium</taxon>
    </lineage>
</organism>
<keyword evidence="8" id="KW-0449">Lipoprotein</keyword>
<dbReference type="Proteomes" id="UP000191285">
    <property type="component" value="Unassembled WGS sequence"/>
</dbReference>
<name>A0A1V6SU72_9EURO</name>
<dbReference type="GO" id="GO:0098552">
    <property type="term" value="C:side of membrane"/>
    <property type="evidence" value="ECO:0007669"/>
    <property type="project" value="UniProtKB-KW"/>
</dbReference>